<dbReference type="Gene3D" id="2.40.70.10">
    <property type="entry name" value="Acid Proteases"/>
    <property type="match status" value="1"/>
</dbReference>
<protein>
    <submittedName>
        <fullName evidence="2">Uncharacterized protein</fullName>
    </submittedName>
</protein>
<dbReference type="EMBL" id="NPIC01000002">
    <property type="protein sequence ID" value="RDL38739.1"/>
    <property type="molecule type" value="Genomic_DNA"/>
</dbReference>
<proteinExistence type="predicted"/>
<dbReference type="Proteomes" id="UP000254866">
    <property type="component" value="Unassembled WGS sequence"/>
</dbReference>
<evidence type="ECO:0000313" key="3">
    <source>
        <dbReference type="Proteomes" id="UP000254866"/>
    </source>
</evidence>
<organism evidence="2 3">
    <name type="scientific">Venustampulla echinocandica</name>
    <dbReference type="NCBI Taxonomy" id="2656787"/>
    <lineage>
        <taxon>Eukaryota</taxon>
        <taxon>Fungi</taxon>
        <taxon>Dikarya</taxon>
        <taxon>Ascomycota</taxon>
        <taxon>Pezizomycotina</taxon>
        <taxon>Leotiomycetes</taxon>
        <taxon>Helotiales</taxon>
        <taxon>Pleuroascaceae</taxon>
        <taxon>Venustampulla</taxon>
    </lineage>
</organism>
<gene>
    <name evidence="2" type="ORF">BP5553_03079</name>
</gene>
<feature type="region of interest" description="Disordered" evidence="1">
    <location>
        <begin position="34"/>
        <end position="56"/>
    </location>
</feature>
<evidence type="ECO:0000313" key="2">
    <source>
        <dbReference type="EMBL" id="RDL38739.1"/>
    </source>
</evidence>
<reference evidence="2 3" key="1">
    <citation type="journal article" date="2018" name="IMA Fungus">
        <title>IMA Genome-F 9: Draft genome sequence of Annulohypoxylon stygium, Aspergillus mulundensis, Berkeleyomyces basicola (syn. Thielaviopsis basicola), Ceratocystis smalleyi, two Cercospora beticola strains, Coleophoma cylindrospora, Fusarium fracticaudum, Phialophora cf. hyalina, and Morchella septimelata.</title>
        <authorList>
            <person name="Wingfield B.D."/>
            <person name="Bills G.F."/>
            <person name="Dong Y."/>
            <person name="Huang W."/>
            <person name="Nel W.J."/>
            <person name="Swalarsk-Parry B.S."/>
            <person name="Vaghefi N."/>
            <person name="Wilken P.M."/>
            <person name="An Z."/>
            <person name="de Beer Z.W."/>
            <person name="De Vos L."/>
            <person name="Chen L."/>
            <person name="Duong T.A."/>
            <person name="Gao Y."/>
            <person name="Hammerbacher A."/>
            <person name="Kikkert J.R."/>
            <person name="Li Y."/>
            <person name="Li H."/>
            <person name="Li K."/>
            <person name="Li Q."/>
            <person name="Liu X."/>
            <person name="Ma X."/>
            <person name="Naidoo K."/>
            <person name="Pethybridge S.J."/>
            <person name="Sun J."/>
            <person name="Steenkamp E.T."/>
            <person name="van der Nest M.A."/>
            <person name="van Wyk S."/>
            <person name="Wingfield M.J."/>
            <person name="Xiong C."/>
            <person name="Yue Q."/>
            <person name="Zhang X."/>
        </authorList>
    </citation>
    <scope>NUCLEOTIDE SEQUENCE [LARGE SCALE GENOMIC DNA]</scope>
    <source>
        <strain evidence="2 3">BP 5553</strain>
    </source>
</reference>
<sequence>MAYDARDRQNMELGKKKIDAMSYGFFNLPFSVDGAEPPTESVNRPEPAEPVDAASPYHDVLGGVGGGGAPLPFVSTLDTGTTGNWISDDALQRLQIKSVAEAPTDWITFNGKTVRSEAVAEITWTGVGNRKTRVTSFRVAKKPPFDVVFGSELIFSEQIFSFDKTAWILARKPATKAEAELMAKCSEEVQRDSKMLEEQHKHRAKSVSGTGVGVSLSIRPRKSDLEVGGRVTVQYFVLGPVRPSSLLNFFPARSRPPAV</sequence>
<dbReference type="AlphaFoldDB" id="A0A370TT81"/>
<evidence type="ECO:0000256" key="1">
    <source>
        <dbReference type="SAM" id="MobiDB-lite"/>
    </source>
</evidence>
<dbReference type="RefSeq" id="XP_031871395.1">
    <property type="nucleotide sequence ID" value="XM_032011702.1"/>
</dbReference>
<dbReference type="GeneID" id="43595928"/>
<name>A0A370TT81_9HELO</name>
<dbReference type="InterPro" id="IPR021109">
    <property type="entry name" value="Peptidase_aspartic_dom_sf"/>
</dbReference>
<dbReference type="OrthoDB" id="3544869at2759"/>
<accession>A0A370TT81</accession>
<comment type="caution">
    <text evidence="2">The sequence shown here is derived from an EMBL/GenBank/DDBJ whole genome shotgun (WGS) entry which is preliminary data.</text>
</comment>
<keyword evidence="3" id="KW-1185">Reference proteome</keyword>